<proteinExistence type="predicted"/>
<evidence type="ECO:0000313" key="2">
    <source>
        <dbReference type="Proteomes" id="UP001732700"/>
    </source>
</evidence>
<sequence>MDAIEQACSASKNREEQRVMETEGEQVGDGSDGELFTGLPNDMAMECLARVPSQSHRPMRQVCREWRRAVGSTEFSQRRRIARAAEDIVFLVQDLTAAGDGQRKNRSPPECWLTMANLTTGEWRRVKGAASWSTMPLFARCASAGDGRHVAVVGGWDPATFHPTRDVRVVDFAAGTWSRGQPMPDSRSFFGCAGGDGDVVVAGGHDGFKNALRSAFAYDVSTDAWRALPDMREERDEPRLVVASHGRVVAASGYPTAAQGAFRKTVECYTTGGDAWSDVGDMAPDTTGRTALASVGGKVWAVKAGEGGVREWDGAWRDVADGPPGMKACVEAVGIGDGAVFVFGTVANYTERGGEYAAWVMDAGAARWRRVPVPKGFGRFVFSAAAVRV</sequence>
<organism evidence="1 2">
    <name type="scientific">Avena sativa</name>
    <name type="common">Oat</name>
    <dbReference type="NCBI Taxonomy" id="4498"/>
    <lineage>
        <taxon>Eukaryota</taxon>
        <taxon>Viridiplantae</taxon>
        <taxon>Streptophyta</taxon>
        <taxon>Embryophyta</taxon>
        <taxon>Tracheophyta</taxon>
        <taxon>Spermatophyta</taxon>
        <taxon>Magnoliopsida</taxon>
        <taxon>Liliopsida</taxon>
        <taxon>Poales</taxon>
        <taxon>Poaceae</taxon>
        <taxon>BOP clade</taxon>
        <taxon>Pooideae</taxon>
        <taxon>Poodae</taxon>
        <taxon>Poeae</taxon>
        <taxon>Poeae Chloroplast Group 1 (Aveneae type)</taxon>
        <taxon>Aveninae</taxon>
        <taxon>Avena</taxon>
    </lineage>
</organism>
<evidence type="ECO:0000313" key="1">
    <source>
        <dbReference type="EnsemblPlants" id="AVESA.00010b.r2.6AG1039400.1.CDS.1"/>
    </source>
</evidence>
<accession>A0ACD5YTH0</accession>
<dbReference type="Proteomes" id="UP001732700">
    <property type="component" value="Chromosome 6A"/>
</dbReference>
<dbReference type="EnsemblPlants" id="AVESA.00010b.r2.6AG1039400.1">
    <property type="protein sequence ID" value="AVESA.00010b.r2.6AG1039400.1.CDS.1"/>
    <property type="gene ID" value="AVESA.00010b.r2.6AG1039400"/>
</dbReference>
<reference evidence="1" key="1">
    <citation type="submission" date="2021-05" db="EMBL/GenBank/DDBJ databases">
        <authorList>
            <person name="Scholz U."/>
            <person name="Mascher M."/>
            <person name="Fiebig A."/>
        </authorList>
    </citation>
    <scope>NUCLEOTIDE SEQUENCE [LARGE SCALE GENOMIC DNA]</scope>
</reference>
<protein>
    <submittedName>
        <fullName evidence="1">Uncharacterized protein</fullName>
    </submittedName>
</protein>
<keyword evidence="2" id="KW-1185">Reference proteome</keyword>
<reference evidence="1" key="2">
    <citation type="submission" date="2025-09" db="UniProtKB">
        <authorList>
            <consortium name="EnsemblPlants"/>
        </authorList>
    </citation>
    <scope>IDENTIFICATION</scope>
</reference>
<name>A0ACD5YTH0_AVESA</name>